<name>A0A7S3V517_9STRA</name>
<protein>
    <submittedName>
        <fullName evidence="1">Uncharacterized protein</fullName>
    </submittedName>
</protein>
<dbReference type="EMBL" id="HBIO01002660">
    <property type="protein sequence ID" value="CAE0457035.1"/>
    <property type="molecule type" value="Transcribed_RNA"/>
</dbReference>
<gene>
    <name evidence="1" type="ORF">CDEB00056_LOCUS1876</name>
</gene>
<reference evidence="1" key="1">
    <citation type="submission" date="2021-01" db="EMBL/GenBank/DDBJ databases">
        <authorList>
            <person name="Corre E."/>
            <person name="Pelletier E."/>
            <person name="Niang G."/>
            <person name="Scheremetjew M."/>
            <person name="Finn R."/>
            <person name="Kale V."/>
            <person name="Holt S."/>
            <person name="Cochrane G."/>
            <person name="Meng A."/>
            <person name="Brown T."/>
            <person name="Cohen L."/>
        </authorList>
    </citation>
    <scope>NUCLEOTIDE SEQUENCE</scope>
    <source>
        <strain evidence="1">MM31A-1</strain>
    </source>
</reference>
<sequence>MRRAERQGLELIITVCQVFETHLLPLCGGAEAPARLYGEHQMEHNLKTHVQHKSGIVVQVAIGEDADRAYHDGRHGVLACPCRTWALGSTGCRSCRRKTAKS</sequence>
<evidence type="ECO:0000313" key="1">
    <source>
        <dbReference type="EMBL" id="CAE0457035.1"/>
    </source>
</evidence>
<organism evidence="1">
    <name type="scientific">Chaetoceros debilis</name>
    <dbReference type="NCBI Taxonomy" id="122233"/>
    <lineage>
        <taxon>Eukaryota</taxon>
        <taxon>Sar</taxon>
        <taxon>Stramenopiles</taxon>
        <taxon>Ochrophyta</taxon>
        <taxon>Bacillariophyta</taxon>
        <taxon>Coscinodiscophyceae</taxon>
        <taxon>Chaetocerotophycidae</taxon>
        <taxon>Chaetocerotales</taxon>
        <taxon>Chaetocerotaceae</taxon>
        <taxon>Chaetoceros</taxon>
    </lineage>
</organism>
<accession>A0A7S3V517</accession>
<proteinExistence type="predicted"/>
<dbReference type="AlphaFoldDB" id="A0A7S3V517"/>